<comment type="catalytic activity">
    <reaction evidence="14">
        <text>[(1-&gt;4)-beta-D-glucosyl]n+m + reduced acceptor + O2 = 4-dehydro-beta-D-glucosyl-[(1-&gt;4)-beta-D-glucosyl]n-1 + [(1-&gt;4)-beta-D-glucosyl]m + acceptor + H2O.</text>
        <dbReference type="EC" id="1.14.99.56"/>
    </reaction>
</comment>
<evidence type="ECO:0000256" key="9">
    <source>
        <dbReference type="ARBA" id="ARBA00023033"/>
    </source>
</evidence>
<evidence type="ECO:0000313" key="19">
    <source>
        <dbReference type="Proteomes" id="UP001283341"/>
    </source>
</evidence>
<protein>
    <recommendedName>
        <fullName evidence="15">lytic cellulose monooxygenase (C4-dehydrogenating)</fullName>
        <ecNumber evidence="15">1.14.99.56</ecNumber>
    </recommendedName>
</protein>
<evidence type="ECO:0000256" key="2">
    <source>
        <dbReference type="ARBA" id="ARBA00004613"/>
    </source>
</evidence>
<keyword evidence="11" id="KW-0119">Carbohydrate metabolism</keyword>
<dbReference type="InterPro" id="IPR049892">
    <property type="entry name" value="AA9"/>
</dbReference>
<evidence type="ECO:0000256" key="8">
    <source>
        <dbReference type="ARBA" id="ARBA00023008"/>
    </source>
</evidence>
<feature type="chain" id="PRO_5042277422" description="lytic cellulose monooxygenase (C4-dehydrogenating)" evidence="16">
    <location>
        <begin position="23"/>
        <end position="331"/>
    </location>
</feature>
<evidence type="ECO:0000256" key="4">
    <source>
        <dbReference type="ARBA" id="ARBA00022723"/>
    </source>
</evidence>
<gene>
    <name evidence="18" type="ORF">B0H66DRAFT_546303</name>
</gene>
<dbReference type="Gene3D" id="2.70.50.70">
    <property type="match status" value="1"/>
</dbReference>
<dbReference type="EC" id="1.14.99.56" evidence="15"/>
<organism evidence="18 19">
    <name type="scientific">Apodospora peruviana</name>
    <dbReference type="NCBI Taxonomy" id="516989"/>
    <lineage>
        <taxon>Eukaryota</taxon>
        <taxon>Fungi</taxon>
        <taxon>Dikarya</taxon>
        <taxon>Ascomycota</taxon>
        <taxon>Pezizomycotina</taxon>
        <taxon>Sordariomycetes</taxon>
        <taxon>Sordariomycetidae</taxon>
        <taxon>Sordariales</taxon>
        <taxon>Lasiosphaeriaceae</taxon>
        <taxon>Apodospora</taxon>
    </lineage>
</organism>
<evidence type="ECO:0000256" key="11">
    <source>
        <dbReference type="ARBA" id="ARBA00023277"/>
    </source>
</evidence>
<keyword evidence="10" id="KW-1015">Disulfide bond</keyword>
<reference evidence="18" key="2">
    <citation type="submission" date="2023-06" db="EMBL/GenBank/DDBJ databases">
        <authorList>
            <consortium name="Lawrence Berkeley National Laboratory"/>
            <person name="Haridas S."/>
            <person name="Hensen N."/>
            <person name="Bonometti L."/>
            <person name="Westerberg I."/>
            <person name="Brannstrom I.O."/>
            <person name="Guillou S."/>
            <person name="Cros-Aarteil S."/>
            <person name="Calhoun S."/>
            <person name="Kuo A."/>
            <person name="Mondo S."/>
            <person name="Pangilinan J."/>
            <person name="Riley R."/>
            <person name="Labutti K."/>
            <person name="Andreopoulos B."/>
            <person name="Lipzen A."/>
            <person name="Chen C."/>
            <person name="Yanf M."/>
            <person name="Daum C."/>
            <person name="Ng V."/>
            <person name="Clum A."/>
            <person name="Steindorff A."/>
            <person name="Ohm R."/>
            <person name="Martin F."/>
            <person name="Silar P."/>
            <person name="Natvig D."/>
            <person name="Lalanne C."/>
            <person name="Gautier V."/>
            <person name="Ament-Velasquez S.L."/>
            <person name="Kruys A."/>
            <person name="Hutchinson M.I."/>
            <person name="Powell A.J."/>
            <person name="Barry K."/>
            <person name="Miller A.N."/>
            <person name="Grigoriev I.V."/>
            <person name="Debuchy R."/>
            <person name="Gladieux P."/>
            <person name="Thoren M.H."/>
            <person name="Johannesson H."/>
        </authorList>
    </citation>
    <scope>NUCLEOTIDE SEQUENCE</scope>
    <source>
        <strain evidence="18">CBS 118394</strain>
    </source>
</reference>
<proteinExistence type="inferred from homology"/>
<evidence type="ECO:0000256" key="7">
    <source>
        <dbReference type="ARBA" id="ARBA00023002"/>
    </source>
</evidence>
<dbReference type="PANTHER" id="PTHR33353:SF17">
    <property type="entry name" value="ENDO-BETA-1,4-GLUCANASE D"/>
    <property type="match status" value="1"/>
</dbReference>
<name>A0AAE0IU43_9PEZI</name>
<keyword evidence="19" id="KW-1185">Reference proteome</keyword>
<dbReference type="PANTHER" id="PTHR33353">
    <property type="entry name" value="PUTATIVE (AFU_ORTHOLOGUE AFUA_1G12560)-RELATED"/>
    <property type="match status" value="1"/>
</dbReference>
<evidence type="ECO:0000256" key="3">
    <source>
        <dbReference type="ARBA" id="ARBA00022525"/>
    </source>
</evidence>
<comment type="similarity">
    <text evidence="13">Belongs to the polysaccharide monooxygenase AA9 family.</text>
</comment>
<keyword evidence="3" id="KW-0964">Secreted</keyword>
<dbReference type="InterPro" id="IPR005103">
    <property type="entry name" value="AA9_LPMO"/>
</dbReference>
<evidence type="ECO:0000256" key="16">
    <source>
        <dbReference type="SAM" id="SignalP"/>
    </source>
</evidence>
<evidence type="ECO:0000256" key="15">
    <source>
        <dbReference type="ARBA" id="ARBA00047174"/>
    </source>
</evidence>
<dbReference type="EMBL" id="JAUEDM010000001">
    <property type="protein sequence ID" value="KAK3331313.1"/>
    <property type="molecule type" value="Genomic_DNA"/>
</dbReference>
<dbReference type="Proteomes" id="UP001283341">
    <property type="component" value="Unassembled WGS sequence"/>
</dbReference>
<evidence type="ECO:0000256" key="14">
    <source>
        <dbReference type="ARBA" id="ARBA00045077"/>
    </source>
</evidence>
<feature type="domain" description="Auxiliary Activity family 9 catalytic" evidence="17">
    <location>
        <begin position="23"/>
        <end position="244"/>
    </location>
</feature>
<sequence length="331" mass="35682">MKSHSLLAAAAALAANVHLVQAHCFIWGVFVNGVDQGTFRAIRTPAYNGPPPRGYANSPVKDLNSIDMRCNVLGDKQVPHTIKVQPGDNLTFDWHHDNRTAADDVIADSHHGPAMVYLSPDPPAENSFVKIWEKGLYELGSEPFAPGKWATTADIAKNGGHMNVRVPAGLKAGQYLIRAEMVGLHEADASYEKVPWRGAQFYPNCVQIEVVGDGTVELPEGVSFPGAYKYSDPGVLYDVYCSTDKTRTATAPCTTTYQIPGPTVWSGAWPDTTQVAVGPVSGEVKNTRWNSWITKSVVTTATFVGNTPMVIATSTYTASWSARYVAPTAAA</sequence>
<dbReference type="GO" id="GO:0030245">
    <property type="term" value="P:cellulose catabolic process"/>
    <property type="evidence" value="ECO:0007669"/>
    <property type="project" value="UniProtKB-KW"/>
</dbReference>
<dbReference type="GO" id="GO:0004497">
    <property type="term" value="F:monooxygenase activity"/>
    <property type="evidence" value="ECO:0007669"/>
    <property type="project" value="UniProtKB-KW"/>
</dbReference>
<evidence type="ECO:0000313" key="18">
    <source>
        <dbReference type="EMBL" id="KAK3331313.1"/>
    </source>
</evidence>
<dbReference type="AlphaFoldDB" id="A0AAE0IU43"/>
<keyword evidence="12" id="KW-0624">Polysaccharide degradation</keyword>
<evidence type="ECO:0000256" key="6">
    <source>
        <dbReference type="ARBA" id="ARBA00023001"/>
    </source>
</evidence>
<keyword evidence="5 16" id="KW-0732">Signal</keyword>
<evidence type="ECO:0000259" key="17">
    <source>
        <dbReference type="Pfam" id="PF03443"/>
    </source>
</evidence>
<evidence type="ECO:0000256" key="13">
    <source>
        <dbReference type="ARBA" id="ARBA00044502"/>
    </source>
</evidence>
<evidence type="ECO:0000256" key="12">
    <source>
        <dbReference type="ARBA" id="ARBA00023326"/>
    </source>
</evidence>
<comment type="subcellular location">
    <subcellularLocation>
        <location evidence="2">Secreted</location>
    </subcellularLocation>
</comment>
<accession>A0AAE0IU43</accession>
<evidence type="ECO:0000256" key="10">
    <source>
        <dbReference type="ARBA" id="ARBA00023157"/>
    </source>
</evidence>
<keyword evidence="8" id="KW-0186">Copper</keyword>
<feature type="signal peptide" evidence="16">
    <location>
        <begin position="1"/>
        <end position="22"/>
    </location>
</feature>
<comment type="caution">
    <text evidence="18">The sequence shown here is derived from an EMBL/GenBank/DDBJ whole genome shotgun (WGS) entry which is preliminary data.</text>
</comment>
<dbReference type="GO" id="GO:0005576">
    <property type="term" value="C:extracellular region"/>
    <property type="evidence" value="ECO:0007669"/>
    <property type="project" value="UniProtKB-SubCell"/>
</dbReference>
<comment type="cofactor">
    <cofactor evidence="1">
        <name>Cu(2+)</name>
        <dbReference type="ChEBI" id="CHEBI:29036"/>
    </cofactor>
</comment>
<dbReference type="CDD" id="cd21175">
    <property type="entry name" value="LPMO_AA9"/>
    <property type="match status" value="1"/>
</dbReference>
<reference evidence="18" key="1">
    <citation type="journal article" date="2023" name="Mol. Phylogenet. Evol.">
        <title>Genome-scale phylogeny and comparative genomics of the fungal order Sordariales.</title>
        <authorList>
            <person name="Hensen N."/>
            <person name="Bonometti L."/>
            <person name="Westerberg I."/>
            <person name="Brannstrom I.O."/>
            <person name="Guillou S."/>
            <person name="Cros-Aarteil S."/>
            <person name="Calhoun S."/>
            <person name="Haridas S."/>
            <person name="Kuo A."/>
            <person name="Mondo S."/>
            <person name="Pangilinan J."/>
            <person name="Riley R."/>
            <person name="LaButti K."/>
            <person name="Andreopoulos B."/>
            <person name="Lipzen A."/>
            <person name="Chen C."/>
            <person name="Yan M."/>
            <person name="Daum C."/>
            <person name="Ng V."/>
            <person name="Clum A."/>
            <person name="Steindorff A."/>
            <person name="Ohm R.A."/>
            <person name="Martin F."/>
            <person name="Silar P."/>
            <person name="Natvig D.O."/>
            <person name="Lalanne C."/>
            <person name="Gautier V."/>
            <person name="Ament-Velasquez S.L."/>
            <person name="Kruys A."/>
            <person name="Hutchinson M.I."/>
            <person name="Powell A.J."/>
            <person name="Barry K."/>
            <person name="Miller A.N."/>
            <person name="Grigoriev I.V."/>
            <person name="Debuchy R."/>
            <person name="Gladieux P."/>
            <person name="Hiltunen Thoren M."/>
            <person name="Johannesson H."/>
        </authorList>
    </citation>
    <scope>NUCLEOTIDE SEQUENCE</scope>
    <source>
        <strain evidence="18">CBS 118394</strain>
    </source>
</reference>
<dbReference type="GO" id="GO:0046872">
    <property type="term" value="F:metal ion binding"/>
    <property type="evidence" value="ECO:0007669"/>
    <property type="project" value="UniProtKB-KW"/>
</dbReference>
<keyword evidence="7" id="KW-0560">Oxidoreductase</keyword>
<keyword evidence="9" id="KW-0503">Monooxygenase</keyword>
<keyword evidence="4" id="KW-0479">Metal-binding</keyword>
<keyword evidence="6" id="KW-0136">Cellulose degradation</keyword>
<dbReference type="Pfam" id="PF03443">
    <property type="entry name" value="AA9"/>
    <property type="match status" value="1"/>
</dbReference>
<evidence type="ECO:0000256" key="1">
    <source>
        <dbReference type="ARBA" id="ARBA00001973"/>
    </source>
</evidence>
<evidence type="ECO:0000256" key="5">
    <source>
        <dbReference type="ARBA" id="ARBA00022729"/>
    </source>
</evidence>